<dbReference type="KEGG" id="cfj:CFIO01_06265"/>
<reference evidence="1 2" key="1">
    <citation type="submission" date="2014-02" db="EMBL/GenBank/DDBJ databases">
        <title>The genome sequence of Colletotrichum fioriniae PJ7.</title>
        <authorList>
            <person name="Baroncelli R."/>
            <person name="Thon M.R."/>
        </authorList>
    </citation>
    <scope>NUCLEOTIDE SEQUENCE [LARGE SCALE GENOMIC DNA]</scope>
    <source>
        <strain evidence="1 2">PJ7</strain>
    </source>
</reference>
<organism evidence="1 2">
    <name type="scientific">Colletotrichum fioriniae PJ7</name>
    <dbReference type="NCBI Taxonomy" id="1445577"/>
    <lineage>
        <taxon>Eukaryota</taxon>
        <taxon>Fungi</taxon>
        <taxon>Dikarya</taxon>
        <taxon>Ascomycota</taxon>
        <taxon>Pezizomycotina</taxon>
        <taxon>Sordariomycetes</taxon>
        <taxon>Hypocreomycetidae</taxon>
        <taxon>Glomerellales</taxon>
        <taxon>Glomerellaceae</taxon>
        <taxon>Colletotrichum</taxon>
        <taxon>Colletotrichum acutatum species complex</taxon>
    </lineage>
</organism>
<evidence type="ECO:0000313" key="2">
    <source>
        <dbReference type="Proteomes" id="UP000020467"/>
    </source>
</evidence>
<dbReference type="OrthoDB" id="419598at2759"/>
<accession>A0A010RCP1</accession>
<dbReference type="EMBL" id="JARH01000897">
    <property type="protein sequence ID" value="EXF75529.1"/>
    <property type="molecule type" value="Genomic_DNA"/>
</dbReference>
<evidence type="ECO:0000313" key="1">
    <source>
        <dbReference type="EMBL" id="EXF75529.1"/>
    </source>
</evidence>
<gene>
    <name evidence="1" type="ORF">CFIO01_06265</name>
</gene>
<keyword evidence="2" id="KW-1185">Reference proteome</keyword>
<sequence length="152" mass="16672">MKCSNNVERLECLGPFTIAEERFCVLNITNDKTIMAVAIAGGISGPGRALVEAISAQKTHEVIVLTRKIAFFTIIAKNAASIPDLEDEPDLFTYSNGIARVIAAYLQSTRWRSKGYTTSDKLMFNDLVHLAEDIKGTTFSVAEDPTEDLETV</sequence>
<name>A0A010RCP1_9PEZI</name>
<protein>
    <submittedName>
        <fullName evidence="1">Uncharacterized protein</fullName>
    </submittedName>
</protein>
<comment type="caution">
    <text evidence="1">The sequence shown here is derived from an EMBL/GenBank/DDBJ whole genome shotgun (WGS) entry which is preliminary data.</text>
</comment>
<dbReference type="Proteomes" id="UP000020467">
    <property type="component" value="Unassembled WGS sequence"/>
</dbReference>
<dbReference type="HOGENOM" id="CLU_1722217_0_0_1"/>
<dbReference type="AlphaFoldDB" id="A0A010RCP1"/>
<proteinExistence type="predicted"/>